<protein>
    <submittedName>
        <fullName evidence="2">Uncharacterized protein</fullName>
    </submittedName>
</protein>
<feature type="compositionally biased region" description="Low complexity" evidence="1">
    <location>
        <begin position="107"/>
        <end position="117"/>
    </location>
</feature>
<reference evidence="2" key="1">
    <citation type="journal article" date="2013" name="J. Plant Res.">
        <title>Effect of fungi and light on seed germination of three Opuntia species from semiarid lands of central Mexico.</title>
        <authorList>
            <person name="Delgado-Sanchez P."/>
            <person name="Jimenez-Bremont J.F."/>
            <person name="Guerrero-Gonzalez Mde L."/>
            <person name="Flores J."/>
        </authorList>
    </citation>
    <scope>NUCLEOTIDE SEQUENCE</scope>
    <source>
        <tissue evidence="2">Cladode</tissue>
    </source>
</reference>
<name>A0A7C9DMV5_OPUST</name>
<evidence type="ECO:0000313" key="2">
    <source>
        <dbReference type="EMBL" id="MBA4647121.1"/>
    </source>
</evidence>
<accession>A0A7C9DMV5</accession>
<feature type="compositionally biased region" description="Pro residues" evidence="1">
    <location>
        <begin position="92"/>
        <end position="101"/>
    </location>
</feature>
<feature type="compositionally biased region" description="Low complexity" evidence="1">
    <location>
        <begin position="30"/>
        <end position="64"/>
    </location>
</feature>
<reference evidence="2" key="2">
    <citation type="submission" date="2020-07" db="EMBL/GenBank/DDBJ databases">
        <authorList>
            <person name="Vera ALvarez R."/>
            <person name="Arias-Moreno D.M."/>
            <person name="Jimenez-Jacinto V."/>
            <person name="Jimenez-Bremont J.F."/>
            <person name="Swaminathan K."/>
            <person name="Moose S.P."/>
            <person name="Guerrero-Gonzalez M.L."/>
            <person name="Marino-Ramirez L."/>
            <person name="Landsman D."/>
            <person name="Rodriguez-Kessler M."/>
            <person name="Delgado-Sanchez P."/>
        </authorList>
    </citation>
    <scope>NUCLEOTIDE SEQUENCE</scope>
    <source>
        <tissue evidence="2">Cladode</tissue>
    </source>
</reference>
<feature type="region of interest" description="Disordered" evidence="1">
    <location>
        <begin position="1"/>
        <end position="117"/>
    </location>
</feature>
<proteinExistence type="predicted"/>
<evidence type="ECO:0000256" key="1">
    <source>
        <dbReference type="SAM" id="MobiDB-lite"/>
    </source>
</evidence>
<sequence>MPEGHIFFPPSLDHTQTQIPKPLPLLPCFSASPPQQPPRSGQPAPACHGHLTSPQPQTPYSSPTAHLPLPCAASSVLAGPNHPRVASLRPPRAQPHHPPASTPFRQSPPSHLLLSLL</sequence>
<organism evidence="2">
    <name type="scientific">Opuntia streptacantha</name>
    <name type="common">Prickly pear cactus</name>
    <name type="synonym">Opuntia cardona</name>
    <dbReference type="NCBI Taxonomy" id="393608"/>
    <lineage>
        <taxon>Eukaryota</taxon>
        <taxon>Viridiplantae</taxon>
        <taxon>Streptophyta</taxon>
        <taxon>Embryophyta</taxon>
        <taxon>Tracheophyta</taxon>
        <taxon>Spermatophyta</taxon>
        <taxon>Magnoliopsida</taxon>
        <taxon>eudicotyledons</taxon>
        <taxon>Gunneridae</taxon>
        <taxon>Pentapetalae</taxon>
        <taxon>Caryophyllales</taxon>
        <taxon>Cactineae</taxon>
        <taxon>Cactaceae</taxon>
        <taxon>Opuntioideae</taxon>
        <taxon>Opuntia</taxon>
    </lineage>
</organism>
<dbReference type="EMBL" id="GISG01149268">
    <property type="protein sequence ID" value="MBA4647121.1"/>
    <property type="molecule type" value="Transcribed_RNA"/>
</dbReference>
<dbReference type="AlphaFoldDB" id="A0A7C9DMV5"/>